<organism evidence="9 10">
    <name type="scientific">Duncaniella dubosii</name>
    <dbReference type="NCBI Taxonomy" id="2518971"/>
    <lineage>
        <taxon>Bacteria</taxon>
        <taxon>Pseudomonadati</taxon>
        <taxon>Bacteroidota</taxon>
        <taxon>Bacteroidia</taxon>
        <taxon>Bacteroidales</taxon>
        <taxon>Muribaculaceae</taxon>
        <taxon>Duncaniella</taxon>
    </lineage>
</organism>
<comment type="similarity">
    <text evidence="1 6">Belongs to the glycosyl hydrolase 43 family.</text>
</comment>
<evidence type="ECO:0000313" key="9">
    <source>
        <dbReference type="EMBL" id="QCD41441.1"/>
    </source>
</evidence>
<dbReference type="SUPFAM" id="SSF49899">
    <property type="entry name" value="Concanavalin A-like lectins/glucanases"/>
    <property type="match status" value="1"/>
</dbReference>
<proteinExistence type="inferred from homology"/>
<dbReference type="PANTHER" id="PTHR42812:SF12">
    <property type="entry name" value="BETA-XYLOSIDASE-RELATED"/>
    <property type="match status" value="1"/>
</dbReference>
<evidence type="ECO:0000256" key="4">
    <source>
        <dbReference type="PIRSR" id="PIRSR606710-1"/>
    </source>
</evidence>
<dbReference type="Pfam" id="PF17851">
    <property type="entry name" value="GH43_C2"/>
    <property type="match status" value="1"/>
</dbReference>
<dbReference type="InterPro" id="IPR006710">
    <property type="entry name" value="Glyco_hydro_43"/>
</dbReference>
<evidence type="ECO:0000259" key="8">
    <source>
        <dbReference type="Pfam" id="PF17851"/>
    </source>
</evidence>
<dbReference type="InterPro" id="IPR023296">
    <property type="entry name" value="Glyco_hydro_beta-prop_sf"/>
</dbReference>
<evidence type="ECO:0000256" key="7">
    <source>
        <dbReference type="SAM" id="SignalP"/>
    </source>
</evidence>
<gene>
    <name evidence="9" type="ORF">E7747_03405</name>
</gene>
<dbReference type="RefSeq" id="WP_136414122.1">
    <property type="nucleotide sequence ID" value="NZ_CAXHQF010000038.1"/>
</dbReference>
<dbReference type="SUPFAM" id="SSF75005">
    <property type="entry name" value="Arabinanase/levansucrase/invertase"/>
    <property type="match status" value="1"/>
</dbReference>
<dbReference type="Gene3D" id="2.115.10.20">
    <property type="entry name" value="Glycosyl hydrolase domain, family 43"/>
    <property type="match status" value="1"/>
</dbReference>
<dbReference type="GO" id="GO:0004553">
    <property type="term" value="F:hydrolase activity, hydrolyzing O-glycosyl compounds"/>
    <property type="evidence" value="ECO:0007669"/>
    <property type="project" value="InterPro"/>
</dbReference>
<feature type="signal peptide" evidence="7">
    <location>
        <begin position="1"/>
        <end position="22"/>
    </location>
</feature>
<dbReference type="EMBL" id="CP039396">
    <property type="protein sequence ID" value="QCD41441.1"/>
    <property type="molecule type" value="Genomic_DNA"/>
</dbReference>
<dbReference type="AlphaFoldDB" id="A0A4P7W0Q6"/>
<feature type="site" description="Important for catalytic activity, responsible for pKa modulation of the active site Glu and correct orientation of both the proton donor and substrate" evidence="5">
    <location>
        <position position="161"/>
    </location>
</feature>
<evidence type="ECO:0000256" key="1">
    <source>
        <dbReference type="ARBA" id="ARBA00009865"/>
    </source>
</evidence>
<sequence>MNLSKRITFLTIAAAASLGAFADGKSYTSQIWSPDLGNGQYKNPIIDADYSDPDVVRVGDDYYMTASSFCDIPGLPILHSKDLVNWTIIGHAIAEMPEYAQAAPDPSHGNHVWAPAIRYHNGEFYIYYGDPDLGIFMTKTKNPAGPWEPLVHVHKAKGIIDTCPFWDEDGKAYIAHGYAGSRAGVKSILGMIEMTPDGTSTIGQDRVIYDGHIENETIEGAKMYKVGDWYYIFSPAGGVATGWQEVLRSKSPWGPYEVRNVMDQGKSSVNGPHQGAWIDTPDGKEHWFIHFQDKGPWGRVVHLQPMEWREDGWPVIGVDPDGDGRGEPVMKYRKPNVGKTYPAVNPVENDEFDGTTLGLQWQWKGNPSALWYFCEANTSKLRLFSHKTSDSPRLYDAANLLLQKFPGENFTATAKVQFCPRKRNGKVEAGERAGIAVMGYNYGALALESRADGIYLTEVGAKSANKGTKENEIEAVKLDGGDKEMYLRVQIKRTGVKNPTSKDDYKGEAIFSYSFDGKKFTTFGQPISLTSGHWIGSKVGLFCVRNWESNDSGWLDVDWFRITK</sequence>
<evidence type="ECO:0000256" key="3">
    <source>
        <dbReference type="ARBA" id="ARBA00023295"/>
    </source>
</evidence>
<feature type="domain" description="Beta-xylosidase C-terminal Concanavalin A-like" evidence="8">
    <location>
        <begin position="349"/>
        <end position="562"/>
    </location>
</feature>
<accession>A0A4P7W0Q6</accession>
<dbReference type="Pfam" id="PF04616">
    <property type="entry name" value="Glyco_hydro_43"/>
    <property type="match status" value="1"/>
</dbReference>
<dbReference type="CDD" id="cd09001">
    <property type="entry name" value="GH43_FsAxh1-like"/>
    <property type="match status" value="1"/>
</dbReference>
<keyword evidence="10" id="KW-1185">Reference proteome</keyword>
<keyword evidence="3 6" id="KW-0326">Glycosidase</keyword>
<keyword evidence="2 6" id="KW-0378">Hydrolase</keyword>
<evidence type="ECO:0000313" key="10">
    <source>
        <dbReference type="Proteomes" id="UP000297149"/>
    </source>
</evidence>
<dbReference type="GO" id="GO:0005975">
    <property type="term" value="P:carbohydrate metabolic process"/>
    <property type="evidence" value="ECO:0007669"/>
    <property type="project" value="InterPro"/>
</dbReference>
<dbReference type="PANTHER" id="PTHR42812">
    <property type="entry name" value="BETA-XYLOSIDASE"/>
    <property type="match status" value="1"/>
</dbReference>
<dbReference type="Gene3D" id="2.60.120.200">
    <property type="match status" value="1"/>
</dbReference>
<dbReference type="KEGG" id="ddb:E7747_03405"/>
<evidence type="ECO:0000256" key="5">
    <source>
        <dbReference type="PIRSR" id="PIRSR606710-2"/>
    </source>
</evidence>
<dbReference type="InterPro" id="IPR013320">
    <property type="entry name" value="ConA-like_dom_sf"/>
</dbReference>
<feature type="active site" description="Proton acceptor" evidence="4">
    <location>
        <position position="52"/>
    </location>
</feature>
<feature type="active site" description="Proton donor" evidence="4">
    <location>
        <position position="219"/>
    </location>
</feature>
<reference evidence="10" key="1">
    <citation type="submission" date="2019-02" db="EMBL/GenBank/DDBJ databases">
        <title>Isolation and identification of novel species under the genus Muribaculum.</title>
        <authorList>
            <person name="Miyake S."/>
            <person name="Ding Y."/>
            <person name="Low A."/>
            <person name="Soh M."/>
            <person name="Seedorf H."/>
        </authorList>
    </citation>
    <scope>NUCLEOTIDE SEQUENCE [LARGE SCALE GENOMIC DNA]</scope>
    <source>
        <strain evidence="10">H5</strain>
    </source>
</reference>
<name>A0A4P7W0Q6_9BACT</name>
<evidence type="ECO:0000256" key="6">
    <source>
        <dbReference type="RuleBase" id="RU361187"/>
    </source>
</evidence>
<dbReference type="InterPro" id="IPR051795">
    <property type="entry name" value="Glycosyl_Hydrlase_43"/>
</dbReference>
<protein>
    <submittedName>
        <fullName evidence="9">Glycosyl hydrolase 43 family protein</fullName>
    </submittedName>
</protein>
<dbReference type="Proteomes" id="UP000297149">
    <property type="component" value="Chromosome"/>
</dbReference>
<dbReference type="InterPro" id="IPR041542">
    <property type="entry name" value="GH43_C2"/>
</dbReference>
<evidence type="ECO:0000256" key="2">
    <source>
        <dbReference type="ARBA" id="ARBA00022801"/>
    </source>
</evidence>
<keyword evidence="7" id="KW-0732">Signal</keyword>
<feature type="chain" id="PRO_5020310901" evidence="7">
    <location>
        <begin position="23"/>
        <end position="564"/>
    </location>
</feature>